<dbReference type="PROSITE" id="PS51925">
    <property type="entry name" value="SWIB_MDM2"/>
    <property type="match status" value="1"/>
</dbReference>
<dbReference type="InterPro" id="IPR024983">
    <property type="entry name" value="CHAT_dom"/>
</dbReference>
<keyword evidence="3" id="KW-1185">Reference proteome</keyword>
<dbReference type="EMBL" id="CYGV01000591">
    <property type="protein sequence ID" value="CUA68939.1"/>
    <property type="molecule type" value="Genomic_DNA"/>
</dbReference>
<dbReference type="SUPFAM" id="SSF48452">
    <property type="entry name" value="TPR-like"/>
    <property type="match status" value="1"/>
</dbReference>
<accession>A0A0K6FSI3</accession>
<dbReference type="InterPro" id="IPR003121">
    <property type="entry name" value="SWIB_MDM2_domain"/>
</dbReference>
<dbReference type="PANTHER" id="PTHR13844">
    <property type="entry name" value="SWI/SNF-RELATED MATRIX-ASSOCIATED ACTIN-DEPENDENT REGULATOR OF CHROMATIN SUBFAMILY D"/>
    <property type="match status" value="1"/>
</dbReference>
<feature type="domain" description="DM2" evidence="1">
    <location>
        <begin position="1284"/>
        <end position="1361"/>
    </location>
</feature>
<evidence type="ECO:0000313" key="2">
    <source>
        <dbReference type="EMBL" id="CUA68939.1"/>
    </source>
</evidence>
<name>A0A0K6FSI3_9AGAM</name>
<dbReference type="Gene3D" id="1.25.40.10">
    <property type="entry name" value="Tetratricopeptide repeat domain"/>
    <property type="match status" value="3"/>
</dbReference>
<evidence type="ECO:0000259" key="1">
    <source>
        <dbReference type="PROSITE" id="PS51925"/>
    </source>
</evidence>
<dbReference type="SMART" id="SM00151">
    <property type="entry name" value="SWIB"/>
    <property type="match status" value="1"/>
</dbReference>
<dbReference type="InterPro" id="IPR019835">
    <property type="entry name" value="SWIB_domain"/>
</dbReference>
<dbReference type="Pfam" id="PF13181">
    <property type="entry name" value="TPR_8"/>
    <property type="match status" value="1"/>
</dbReference>
<dbReference type="Pfam" id="PF02201">
    <property type="entry name" value="SWIB"/>
    <property type="match status" value="1"/>
</dbReference>
<evidence type="ECO:0000313" key="3">
    <source>
        <dbReference type="Proteomes" id="UP000044841"/>
    </source>
</evidence>
<dbReference type="InterPro" id="IPR019734">
    <property type="entry name" value="TPR_rpt"/>
</dbReference>
<dbReference type="SUPFAM" id="SSF47592">
    <property type="entry name" value="SWIB/MDM2 domain"/>
    <property type="match status" value="1"/>
</dbReference>
<organism evidence="2 3">
    <name type="scientific">Rhizoctonia solani</name>
    <dbReference type="NCBI Taxonomy" id="456999"/>
    <lineage>
        <taxon>Eukaryota</taxon>
        <taxon>Fungi</taxon>
        <taxon>Dikarya</taxon>
        <taxon>Basidiomycota</taxon>
        <taxon>Agaricomycotina</taxon>
        <taxon>Agaricomycetes</taxon>
        <taxon>Cantharellales</taxon>
        <taxon>Ceratobasidiaceae</taxon>
        <taxon>Rhizoctonia</taxon>
    </lineage>
</organism>
<dbReference type="CDD" id="cd10568">
    <property type="entry name" value="SWIB_like"/>
    <property type="match status" value="1"/>
</dbReference>
<dbReference type="Pfam" id="PF12770">
    <property type="entry name" value="CHAT"/>
    <property type="match status" value="1"/>
</dbReference>
<sequence>MESPTISVELDGIQRAIEHLTSELSETPNDDLRRKICFAALGERHTHRYDTLGELSDLEKAINYLSAALALTFDGDPDFLGMHQTLATAYRARFQSLGRVEDIEKAIKSAYIAMKLTPDDHLDSLGKLTKLVLFFIRRSIRLDNPDDLKNGLKYESCAVKLIPEGHPDLLKRLSALAKAYALQFQKMGGLDDLEKAIEYESRALALTPEGRPDLATRLGNLGELCSHRFDRLGKPGDLSNAIEYESRTLKLTPEGHPDFPMRLGNLGASHCQRFKLRGELSELETAIEYQTRALSLTPHGNIHLPSQLANLGVSHKNRFQYLGELDDLDKAIAYESRAVSVTPDDHPKLPRWLTNLGASYMSRFQATGQYDDVENAIKHQSRALKLTPEKHPYLANRLVNLGASHHCRFNHLNNQDDLEKAIEYQLRALSLAPDDSKDLPGQLTNLAMAHKDRLGHAGNLSDLEKAIEYECRALSLIAEDHPSFTIIQSEQAQSHFELYQHTRDPSDLQKSLASFRSASQSLTAAPRDKFRTAKQWAVITHEYSPSHCIEAYHTTINLLPQFIWLGATANQRYQDLSMAETLAVDAAAAAVVNLEYELALEWLEHARCVVWNQHLMLRSPLDQLQSVDWDLGTQLQDVAKKLHIASSGSRESQVLAPGLMTPEQVAQEHRRLAKKFNELLAQARSLPKFENFLQPMKAADLIRAARYGPIIVLHCHENRCNALLILPGQSDISHIPLPDFTLEKAQHARSEIELSLGRKGLRERGVKTRKDPGQKNQFGKVLAELWNGIVKPVLEFLGYMDDVPKDNRPHITWCPTGALSFLPLHAAGDYDAPKSRVFDFVVSSYTPTLTTILSGTPNSLSSNSKVLAVGLESTPGHSQLLGTTGELKSVQNHVGSLAEYTQLVDSQATTTSVLDAMEQSDWVHLACHAHQNVVDPTKSGFFLHDGTLDLVSINRKMFKNKGLAFLSACQTAKGDKALPDEAVHLASGMLMAGFTSVIATMWSVVDADAPLVADHVYRELMKQGKVGDGEAGKALDNAVAELRQVVGEKEFERWASYIHIGSVPRDFLFKRLTMSTTYAVAQPLAPNLLNPPAELVRKRRKLVARALPDAVIQEFRENGITDAELYEQLVEREKKLDWITQRKRIELQDGLQKVIKTRRTLRVFVSHTASNQAWQASENPAPPNFETGEGVPSWTLRIQGRLLEPEGASSEGTTTGAPASPPKFSTLLKGMRVEIEREQSLYPESNLWHNTPQEQAVNGFNITRRGDQPLTRIRIMLHPAPHDPSLVRFKLSPQLSNLLDMTSATRPDAISAMWTYVRTHGLFDKADRRRVRSDDALRAITNSEMFEFHHIPEIVTRHLVHPEPVVLNYELKLDANTLNPPPKVFDIPIDVDDVALKAKLQEAYVAITQGDQPEIQNLDEKTTQIISQITALSLKREFCKSYAANPQQFIHRWIASQSRDLDVILGQGGMGGAGNSKPGVNLGDEDLRRSEFFRLPWVREAIGVYEGTRNLRIPDGATR</sequence>
<dbReference type="Gene3D" id="1.10.245.10">
    <property type="entry name" value="SWIB/MDM2 domain"/>
    <property type="match status" value="1"/>
</dbReference>
<dbReference type="SUPFAM" id="SSF81901">
    <property type="entry name" value="HCP-like"/>
    <property type="match status" value="1"/>
</dbReference>
<dbReference type="Proteomes" id="UP000044841">
    <property type="component" value="Unassembled WGS sequence"/>
</dbReference>
<dbReference type="InterPro" id="IPR036885">
    <property type="entry name" value="SWIB_MDM2_dom_sf"/>
</dbReference>
<gene>
    <name evidence="2" type="ORF">RSOLAG22IIIB_08193</name>
</gene>
<dbReference type="InterPro" id="IPR011990">
    <property type="entry name" value="TPR-like_helical_dom_sf"/>
</dbReference>
<reference evidence="2 3" key="1">
    <citation type="submission" date="2015-07" db="EMBL/GenBank/DDBJ databases">
        <authorList>
            <person name="Noorani M."/>
        </authorList>
    </citation>
    <scope>NUCLEOTIDE SEQUENCE [LARGE SCALE GENOMIC DNA]</scope>
    <source>
        <strain evidence="2">BBA 69670</strain>
    </source>
</reference>
<proteinExistence type="predicted"/>
<protein>
    <submittedName>
        <fullName evidence="2">SWI/SNF and RSC complexes subunit ssr3 [Schizosaccharomyces pombe 972h-]</fullName>
    </submittedName>
</protein>